<dbReference type="RefSeq" id="WP_147920145.1">
    <property type="nucleotide sequence ID" value="NZ_VRTY01000005.1"/>
</dbReference>
<feature type="transmembrane region" description="Helical" evidence="1">
    <location>
        <begin position="319"/>
        <end position="338"/>
    </location>
</feature>
<dbReference type="EMBL" id="VRTY01000005">
    <property type="protein sequence ID" value="TXK52117.1"/>
    <property type="molecule type" value="Genomic_DNA"/>
</dbReference>
<proteinExistence type="predicted"/>
<gene>
    <name evidence="2" type="ORF">FVR03_02310</name>
</gene>
<keyword evidence="1" id="KW-1133">Transmembrane helix</keyword>
<feature type="transmembrane region" description="Helical" evidence="1">
    <location>
        <begin position="344"/>
        <end position="363"/>
    </location>
</feature>
<feature type="transmembrane region" description="Helical" evidence="1">
    <location>
        <begin position="163"/>
        <end position="192"/>
    </location>
</feature>
<evidence type="ECO:0000256" key="1">
    <source>
        <dbReference type="SAM" id="Phobius"/>
    </source>
</evidence>
<accession>A0A5C8KEP2</accession>
<dbReference type="AlphaFoldDB" id="A0A5C8KEP2"/>
<feature type="transmembrane region" description="Helical" evidence="1">
    <location>
        <begin position="87"/>
        <end position="104"/>
    </location>
</feature>
<protein>
    <recommendedName>
        <fullName evidence="4">Glycosyltransferase RgtA/B/C/D-like domain-containing protein</fullName>
    </recommendedName>
</protein>
<evidence type="ECO:0008006" key="4">
    <source>
        <dbReference type="Google" id="ProtNLM"/>
    </source>
</evidence>
<sequence length="526" mass="61463">MITKKSFRALFILFLLLHTVLILNIDFFPFSDVPNHLAEGAIFRYYNEGSNWFKQYYTLHYLFYPNTFHLYFFSFPVFPDVEVANKVLHLLIVVSLPVLVLLVIRELKGNIWFALGSFLLVYGYNLTFGFTGNAVANNVILLLIWFWLRTINQKSSAVGNMGAISVLLLFVYFLHAMVALFCLLMMFSFIAFRFRGNFVKLVQYSLALVPLGLLVLYWWFFIQNAVESSTAYSTQETSTLAYMKEYYKAEFWQTYLDRTMFLYADNAQLFIGKIGKATGLLLTTFILAPISLLLYNFLFTRKRSINWSSFLKTDDTSNYMLLFLAVAAGCYFLLPIRIPGQEPLYERFSTILLLALIFIGCKVPQINGRFFSYAASVVALAHLLLWGDYFRQFDQDNSTFAEVLPTDNDKVLTYMNYDPAYRGRNVYDHFQNYFIVWNRGIATSKVIDYRFGMIRRHEQGDLPYQEHMYYNYDPEDMIKKSDYILVRGDMSEPHQQLLDSLGYFEEVKNVDKWHLLKKTGNKIALE</sequence>
<feature type="transmembrane region" description="Helical" evidence="1">
    <location>
        <begin position="279"/>
        <end position="298"/>
    </location>
</feature>
<evidence type="ECO:0000313" key="3">
    <source>
        <dbReference type="Proteomes" id="UP000321926"/>
    </source>
</evidence>
<keyword evidence="1" id="KW-0472">Membrane</keyword>
<name>A0A5C8KEP2_9BACT</name>
<comment type="caution">
    <text evidence="2">The sequence shown here is derived from an EMBL/GenBank/DDBJ whole genome shotgun (WGS) entry which is preliminary data.</text>
</comment>
<evidence type="ECO:0000313" key="2">
    <source>
        <dbReference type="EMBL" id="TXK52117.1"/>
    </source>
</evidence>
<keyword evidence="3" id="KW-1185">Reference proteome</keyword>
<keyword evidence="1" id="KW-0812">Transmembrane</keyword>
<feature type="transmembrane region" description="Helical" evidence="1">
    <location>
        <begin position="134"/>
        <end position="151"/>
    </location>
</feature>
<reference evidence="2 3" key="1">
    <citation type="submission" date="2019-08" db="EMBL/GenBank/DDBJ databases">
        <authorList>
            <person name="Shi S."/>
        </authorList>
    </citation>
    <scope>NUCLEOTIDE SEQUENCE [LARGE SCALE GENOMIC DNA]</scope>
    <source>
        <strain evidence="2 3">GY10130</strain>
    </source>
</reference>
<organism evidence="2 3">
    <name type="scientific">Pontibacter qinzhouensis</name>
    <dbReference type="NCBI Taxonomy" id="2603253"/>
    <lineage>
        <taxon>Bacteria</taxon>
        <taxon>Pseudomonadati</taxon>
        <taxon>Bacteroidota</taxon>
        <taxon>Cytophagia</taxon>
        <taxon>Cytophagales</taxon>
        <taxon>Hymenobacteraceae</taxon>
        <taxon>Pontibacter</taxon>
    </lineage>
</organism>
<dbReference type="OrthoDB" id="891912at2"/>
<feature type="transmembrane region" description="Helical" evidence="1">
    <location>
        <begin position="370"/>
        <end position="387"/>
    </location>
</feature>
<feature type="transmembrane region" description="Helical" evidence="1">
    <location>
        <begin position="204"/>
        <end position="222"/>
    </location>
</feature>
<dbReference type="Proteomes" id="UP000321926">
    <property type="component" value="Unassembled WGS sequence"/>
</dbReference>
<feature type="transmembrane region" description="Helical" evidence="1">
    <location>
        <begin position="56"/>
        <end position="75"/>
    </location>
</feature>